<organism evidence="4 5">
    <name type="scientific">Ranitomeya imitator</name>
    <name type="common">mimic poison frog</name>
    <dbReference type="NCBI Taxonomy" id="111125"/>
    <lineage>
        <taxon>Eukaryota</taxon>
        <taxon>Metazoa</taxon>
        <taxon>Chordata</taxon>
        <taxon>Craniata</taxon>
        <taxon>Vertebrata</taxon>
        <taxon>Euteleostomi</taxon>
        <taxon>Amphibia</taxon>
        <taxon>Batrachia</taxon>
        <taxon>Anura</taxon>
        <taxon>Neobatrachia</taxon>
        <taxon>Hyloidea</taxon>
        <taxon>Dendrobatidae</taxon>
        <taxon>Dendrobatinae</taxon>
        <taxon>Ranitomeya</taxon>
    </lineage>
</organism>
<evidence type="ECO:0000313" key="4">
    <source>
        <dbReference type="EMBL" id="CAJ0936749.1"/>
    </source>
</evidence>
<dbReference type="InterPro" id="IPR036259">
    <property type="entry name" value="MFS_trans_sf"/>
</dbReference>
<feature type="transmembrane region" description="Helical" evidence="3">
    <location>
        <begin position="12"/>
        <end position="30"/>
    </location>
</feature>
<proteinExistence type="inferred from homology"/>
<name>A0ABN9LFD9_9NEOB</name>
<comment type="caution">
    <text evidence="4">The sequence shown here is derived from an EMBL/GenBank/DDBJ whole genome shotgun (WGS) entry which is preliminary data.</text>
</comment>
<dbReference type="Gene3D" id="1.20.1250.20">
    <property type="entry name" value="MFS general substrate transporter like domains"/>
    <property type="match status" value="1"/>
</dbReference>
<dbReference type="SUPFAM" id="SSF103473">
    <property type="entry name" value="MFS general substrate transporter"/>
    <property type="match status" value="1"/>
</dbReference>
<keyword evidence="3" id="KW-0472">Membrane</keyword>
<keyword evidence="5" id="KW-1185">Reference proteome</keyword>
<keyword evidence="3" id="KW-1133">Transmembrane helix</keyword>
<dbReference type="PANTHER" id="PTHR19444">
    <property type="entry name" value="UNC-93 RELATED"/>
    <property type="match status" value="1"/>
</dbReference>
<comment type="subcellular location">
    <subcellularLocation>
        <location evidence="1">Membrane</location>
        <topology evidence="1">Multi-pass membrane protein</topology>
    </subcellularLocation>
</comment>
<protein>
    <submittedName>
        <fullName evidence="4">Uncharacterized protein</fullName>
    </submittedName>
</protein>
<sequence length="125" mass="13749">SYVTCILGLKYVGFVIICFGVTNSVCAAVFGKLTQYTGRVPLFLLGAAINLGCIIGFLIWKPATGNFAVFFVMSGLWGIADAVWQTLLSCEYKMACNYIQLPNTIYNHGSFILYANFTSDLFTLE</sequence>
<gene>
    <name evidence="4" type="ORF">RIMI_LOCUS6930558</name>
</gene>
<dbReference type="Proteomes" id="UP001176940">
    <property type="component" value="Unassembled WGS sequence"/>
</dbReference>
<accession>A0ABN9LFD9</accession>
<dbReference type="InterPro" id="IPR051951">
    <property type="entry name" value="UNC-93_regulatory"/>
</dbReference>
<evidence type="ECO:0000256" key="1">
    <source>
        <dbReference type="ARBA" id="ARBA00004141"/>
    </source>
</evidence>
<evidence type="ECO:0000256" key="3">
    <source>
        <dbReference type="SAM" id="Phobius"/>
    </source>
</evidence>
<evidence type="ECO:0000256" key="2">
    <source>
        <dbReference type="ARBA" id="ARBA00009172"/>
    </source>
</evidence>
<evidence type="ECO:0000313" key="5">
    <source>
        <dbReference type="Proteomes" id="UP001176940"/>
    </source>
</evidence>
<feature type="transmembrane region" description="Helical" evidence="3">
    <location>
        <begin position="42"/>
        <end position="60"/>
    </location>
</feature>
<reference evidence="4" key="1">
    <citation type="submission" date="2023-07" db="EMBL/GenBank/DDBJ databases">
        <authorList>
            <person name="Stuckert A."/>
        </authorList>
    </citation>
    <scope>NUCLEOTIDE SEQUENCE</scope>
</reference>
<feature type="non-terminal residue" evidence="4">
    <location>
        <position position="1"/>
    </location>
</feature>
<dbReference type="EMBL" id="CAUEEQ010012803">
    <property type="protein sequence ID" value="CAJ0936749.1"/>
    <property type="molecule type" value="Genomic_DNA"/>
</dbReference>
<dbReference type="PANTHER" id="PTHR19444:SF54">
    <property type="entry name" value="PROTEIN UNC-93 HOMOLOG A"/>
    <property type="match status" value="1"/>
</dbReference>
<feature type="transmembrane region" description="Helical" evidence="3">
    <location>
        <begin position="66"/>
        <end position="84"/>
    </location>
</feature>
<comment type="similarity">
    <text evidence="2">Belongs to the unc-93 family.</text>
</comment>
<keyword evidence="3" id="KW-0812">Transmembrane</keyword>